<evidence type="ECO:0000256" key="6">
    <source>
        <dbReference type="ARBA" id="ARBA00022603"/>
    </source>
</evidence>
<dbReference type="Pfam" id="PF12796">
    <property type="entry name" value="Ank_2"/>
    <property type="match status" value="2"/>
</dbReference>
<dbReference type="Gene3D" id="1.25.40.20">
    <property type="entry name" value="Ankyrin repeat-containing domain"/>
    <property type="match status" value="1"/>
</dbReference>
<dbReference type="GO" id="GO:0002039">
    <property type="term" value="F:p53 binding"/>
    <property type="evidence" value="ECO:0007669"/>
    <property type="project" value="InterPro"/>
</dbReference>
<evidence type="ECO:0000256" key="12">
    <source>
        <dbReference type="ARBA" id="ARBA00022843"/>
    </source>
</evidence>
<evidence type="ECO:0000256" key="8">
    <source>
        <dbReference type="ARBA" id="ARBA00022691"/>
    </source>
</evidence>
<accession>A0A8C3Y7T7</accession>
<dbReference type="GO" id="GO:0008270">
    <property type="term" value="F:zinc ion binding"/>
    <property type="evidence" value="ECO:0007669"/>
    <property type="project" value="InterPro"/>
</dbReference>
<evidence type="ECO:0000256" key="4">
    <source>
        <dbReference type="ARBA" id="ARBA00022499"/>
    </source>
</evidence>
<keyword evidence="8" id="KW-0949">S-adenosyl-L-methionine</keyword>
<dbReference type="PANTHER" id="PTHR46307">
    <property type="entry name" value="G9A, ISOFORM B"/>
    <property type="match status" value="1"/>
</dbReference>
<evidence type="ECO:0000256" key="16">
    <source>
        <dbReference type="ARBA" id="ARBA00051161"/>
    </source>
</evidence>
<name>A0A8C3Y7T7_CATUS</name>
<dbReference type="Ensembl" id="ENSCUST00005024662.1">
    <property type="protein sequence ID" value="ENSCUSP00005023814.1"/>
    <property type="gene ID" value="ENSCUSG00005014285.1"/>
</dbReference>
<feature type="compositionally biased region" description="Polar residues" evidence="20">
    <location>
        <begin position="61"/>
        <end position="79"/>
    </location>
</feature>
<dbReference type="Pfam" id="PF05033">
    <property type="entry name" value="Pre-SET"/>
    <property type="match status" value="1"/>
</dbReference>
<dbReference type="PROSITE" id="PS50280">
    <property type="entry name" value="SET"/>
    <property type="match status" value="1"/>
</dbReference>
<reference evidence="23" key="1">
    <citation type="submission" date="2020-10" db="EMBL/GenBank/DDBJ databases">
        <title>Catharus ustulatus (Swainson's thrush) genome, bCatUst1, primary haplotype v2.</title>
        <authorList>
            <person name="Delmore K."/>
            <person name="Vafadar M."/>
            <person name="Formenti G."/>
            <person name="Chow W."/>
            <person name="Pelan S."/>
            <person name="Howe K."/>
            <person name="Rhie A."/>
            <person name="Mountcastle J."/>
            <person name="Haase B."/>
            <person name="Fedrigo O."/>
            <person name="Jarvis E.D."/>
        </authorList>
    </citation>
    <scope>NUCLEOTIDE SEQUENCE [LARGE SCALE GENOMIC DNA]</scope>
</reference>
<dbReference type="Proteomes" id="UP000694563">
    <property type="component" value="Chromosome 21"/>
</dbReference>
<dbReference type="GO" id="GO:0000785">
    <property type="term" value="C:chromatin"/>
    <property type="evidence" value="ECO:0007669"/>
    <property type="project" value="TreeGrafter"/>
</dbReference>
<sequence length="1276" mass="140514">MRPCEDPGGLGRWVREQPGFNAMAADESATEKQVGEPKMAVDGETNGSCEHSEGGGHPNPAKNTQDNTKVSQQDSTTKLNRIAENGISERDSEPGKQNHLKANDFTQTSVTGSNGYILTKQMAQEQPLRTTSFASLTGHAAKTLPGGAGKGRTLGSFAQLQATMPSKLGEGSKDTDAKKGPAANAEVKVHRARKTMPKPTPSLGIHPHVSKDPKDGRDSRDQKESKEKEFENMLDFVKPLSLPSLPGLHQSLPQNQSYVATTKCSPYSLSLLFIPEQTLVSRKKKRRMGTYSLVPKKKTKVLKQRTMIEMFKSITHSSVGAKVRAALSPLPHVNGESLDVDSEEEDSDELEEEDDHGADQTAVFPGDDNRTCKDSVSDADNARKVILCPEQGLGGRSSESSVKKKLLKRKGKTDSPWLKPTRKRRRRNKKKQGGVLGAEAYKASLASREVPGQENSMEYMEVSLDSLDLRVKGILSSPAGGEGLSNGPEAMEVDGLQEVPLCSCRMETPKSREITTLANNQCMATESVDNELGRCTNSVVKYELMRPSNKVQLLVLCEDHRGRMVKHQCCPGCGYFCTAGTFMECQPESSISHRFHKSCASQVNDTSYCPHCGEEASKAKEVTIAKADTTSTVSLSYEKPAAVEGRADTTTGSGTGTRLSEEDKPESSAAEGFDIAGSSVFPKPTTSLTQGPVKETLESALIALDSEKPKKLRFHPKQLYFSARQGELQKVLLMLVDGIDPNFKMEHQNKRTPLHAAAESGHVDICHMLIQAGANIDTCSEDQRTPLMEAAENNHLETVKYLIKAGALVDPKDAEGSTCLHLAAKKGHYDVVQYLLSNGKMDVNCQDDGGWTPMIWATEYKHIELVKLLLAKGSDINIRDNEENICLHWAAFSGCVDIAEILLAAKCDLHAVNIHGDSPLHIAARENRYECVVLFLSRGSDVTLKNKEGETPLQCSSLNSQVWVALQMNKTLKESSSEKPAQIDKVVSRDIARGYERIPIPCVNSVDSEPCPSNYKYVSQNCVTSPMDIDRNITHLQYCVCIDDCSSSNCMCGQLSMRCWYDKDGRLLPEFNMAEPPLIFECNHACSCWRTCRNRVVQNGLRTRLQLYRTQKMGWGVRTMQDIPLGTFVCEYVGELISDSEADVREEDSYLFDLDNKDGEVYCIDARFYGNISRFINHLCEPNLIPVRVFMSHQDLRFPRIAFFSTRHIEAGEEIGFDYGDRFWDIKGKFFSCQCGSPKCKHSSSALAQRQASTSAQGTQENGLPDTSSATAAGPF</sequence>
<reference evidence="23" key="3">
    <citation type="submission" date="2025-09" db="UniProtKB">
        <authorList>
            <consortium name="Ensembl"/>
        </authorList>
    </citation>
    <scope>IDENTIFICATION</scope>
</reference>
<dbReference type="Pfam" id="PF13637">
    <property type="entry name" value="Ank_4"/>
    <property type="match status" value="1"/>
</dbReference>
<dbReference type="PROSITE" id="PS50297">
    <property type="entry name" value="ANK_REP_REGION"/>
    <property type="match status" value="5"/>
</dbReference>
<dbReference type="InterPro" id="IPR007728">
    <property type="entry name" value="Pre-SET_dom"/>
</dbReference>
<keyword evidence="14 19" id="KW-0040">ANK repeat</keyword>
<reference evidence="23" key="2">
    <citation type="submission" date="2025-08" db="UniProtKB">
        <authorList>
            <consortium name="Ensembl"/>
        </authorList>
    </citation>
    <scope>IDENTIFICATION</scope>
</reference>
<dbReference type="Gene3D" id="2.170.270.10">
    <property type="entry name" value="SET domain"/>
    <property type="match status" value="1"/>
</dbReference>
<comment type="catalytic activity">
    <reaction evidence="16">
        <text>L-lysyl(9)-[histone H3] + S-adenosyl-L-methionine = N(6)-methyl-L-lysyl(9)-[histone H3] + S-adenosyl-L-homocysteine + H(+)</text>
        <dbReference type="Rhea" id="RHEA:60280"/>
        <dbReference type="Rhea" id="RHEA-COMP:15542"/>
        <dbReference type="Rhea" id="RHEA-COMP:15546"/>
        <dbReference type="ChEBI" id="CHEBI:15378"/>
        <dbReference type="ChEBI" id="CHEBI:29969"/>
        <dbReference type="ChEBI" id="CHEBI:57856"/>
        <dbReference type="ChEBI" id="CHEBI:59789"/>
        <dbReference type="ChEBI" id="CHEBI:61929"/>
        <dbReference type="EC" id="2.1.1.367"/>
    </reaction>
</comment>
<feature type="compositionally biased region" description="Basic residues" evidence="20">
    <location>
        <begin position="420"/>
        <end position="432"/>
    </location>
</feature>
<dbReference type="InterPro" id="IPR001214">
    <property type="entry name" value="SET_dom"/>
</dbReference>
<feature type="compositionally biased region" description="Basic and acidic residues" evidence="20">
    <location>
        <begin position="367"/>
        <end position="376"/>
    </location>
</feature>
<feature type="region of interest" description="Disordered" evidence="20">
    <location>
        <begin position="1"/>
        <end position="111"/>
    </location>
</feature>
<dbReference type="SMART" id="SM00317">
    <property type="entry name" value="SET"/>
    <property type="match status" value="1"/>
</dbReference>
<dbReference type="GO" id="GO:0005654">
    <property type="term" value="C:nucleoplasm"/>
    <property type="evidence" value="ECO:0007669"/>
    <property type="project" value="UniProtKB-ARBA"/>
</dbReference>
<dbReference type="SMART" id="SM00468">
    <property type="entry name" value="PreSET"/>
    <property type="match status" value="1"/>
</dbReference>
<dbReference type="PANTHER" id="PTHR46307:SF2">
    <property type="entry name" value="HISTONE-LYSINE N-METHYLTRANSFERASE EHMT1"/>
    <property type="match status" value="1"/>
</dbReference>
<feature type="compositionally biased region" description="Basic and acidic residues" evidence="20">
    <location>
        <begin position="209"/>
        <end position="228"/>
    </location>
</feature>
<keyword evidence="11" id="KW-0862">Zinc</keyword>
<keyword evidence="13" id="KW-0156">Chromatin regulator</keyword>
<evidence type="ECO:0000259" key="22">
    <source>
        <dbReference type="PROSITE" id="PS50867"/>
    </source>
</evidence>
<dbReference type="EC" id="2.1.1.367" evidence="18"/>
<dbReference type="SMART" id="SM00248">
    <property type="entry name" value="ANK"/>
    <property type="match status" value="6"/>
</dbReference>
<feature type="region of interest" description="Disordered" evidence="20">
    <location>
        <begin position="391"/>
        <end position="437"/>
    </location>
</feature>
<dbReference type="InterPro" id="IPR043550">
    <property type="entry name" value="EHMT1/EHMT2"/>
</dbReference>
<dbReference type="InterPro" id="IPR002110">
    <property type="entry name" value="Ankyrin_rpt"/>
</dbReference>
<dbReference type="Pfam" id="PF00856">
    <property type="entry name" value="SET"/>
    <property type="match status" value="1"/>
</dbReference>
<evidence type="ECO:0000259" key="21">
    <source>
        <dbReference type="PROSITE" id="PS50280"/>
    </source>
</evidence>
<dbReference type="PROSITE" id="PS50088">
    <property type="entry name" value="ANK_REPEAT"/>
    <property type="match status" value="5"/>
</dbReference>
<dbReference type="SUPFAM" id="SSF82199">
    <property type="entry name" value="SET domain"/>
    <property type="match status" value="1"/>
</dbReference>
<feature type="region of interest" description="Disordered" evidence="20">
    <location>
        <begin position="330"/>
        <end position="376"/>
    </location>
</feature>
<feature type="region of interest" description="Disordered" evidence="20">
    <location>
        <begin position="166"/>
        <end position="228"/>
    </location>
</feature>
<evidence type="ECO:0000256" key="11">
    <source>
        <dbReference type="ARBA" id="ARBA00022833"/>
    </source>
</evidence>
<dbReference type="PROSITE" id="PS50867">
    <property type="entry name" value="PRE_SET"/>
    <property type="match status" value="1"/>
</dbReference>
<protein>
    <recommendedName>
        <fullName evidence="18">[histone H3]-lysine(9) N-methyltransferase</fullName>
        <ecNumber evidence="18">2.1.1.367</ecNumber>
    </recommendedName>
</protein>
<gene>
    <name evidence="23" type="primary">EHMT1</name>
</gene>
<feature type="domain" description="SET" evidence="21">
    <location>
        <begin position="1103"/>
        <end position="1220"/>
    </location>
</feature>
<evidence type="ECO:0000256" key="7">
    <source>
        <dbReference type="ARBA" id="ARBA00022679"/>
    </source>
</evidence>
<feature type="repeat" description="ANK" evidence="19">
    <location>
        <begin position="915"/>
        <end position="947"/>
    </location>
</feature>
<dbReference type="FunFam" id="2.170.270.10:FF:000005">
    <property type="entry name" value="Euchromatic histone-lysine N-methyltransferase 2"/>
    <property type="match status" value="1"/>
</dbReference>
<keyword evidence="9" id="KW-0479">Metal-binding</keyword>
<dbReference type="AlphaFoldDB" id="A0A8C3Y7T7"/>
<keyword evidence="7" id="KW-0808">Transferase</keyword>
<keyword evidence="15" id="KW-0539">Nucleus</keyword>
<dbReference type="PRINTS" id="PR01415">
    <property type="entry name" value="ANKYRIN"/>
</dbReference>
<evidence type="ECO:0000256" key="10">
    <source>
        <dbReference type="ARBA" id="ARBA00022737"/>
    </source>
</evidence>
<comment type="catalytic activity">
    <reaction evidence="17">
        <text>N(6)-methyl-L-lysyl(9)-[histone H3] + S-adenosyl-L-methionine = N(6),N(6)-dimethyl-L-lysyl(9)-[histone H3] + S-adenosyl-L-homocysteine + H(+)</text>
        <dbReference type="Rhea" id="RHEA:60284"/>
        <dbReference type="Rhea" id="RHEA-COMP:15541"/>
        <dbReference type="Rhea" id="RHEA-COMP:15542"/>
        <dbReference type="ChEBI" id="CHEBI:15378"/>
        <dbReference type="ChEBI" id="CHEBI:57856"/>
        <dbReference type="ChEBI" id="CHEBI:59789"/>
        <dbReference type="ChEBI" id="CHEBI:61929"/>
        <dbReference type="ChEBI" id="CHEBI:61976"/>
    </reaction>
</comment>
<evidence type="ECO:0000256" key="18">
    <source>
        <dbReference type="ARBA" id="ARBA00066816"/>
    </source>
</evidence>
<evidence type="ECO:0000256" key="15">
    <source>
        <dbReference type="ARBA" id="ARBA00023242"/>
    </source>
</evidence>
<feature type="compositionally biased region" description="Basic and acidic residues" evidence="20">
    <location>
        <begin position="29"/>
        <end position="41"/>
    </location>
</feature>
<evidence type="ECO:0000256" key="5">
    <source>
        <dbReference type="ARBA" id="ARBA00022553"/>
    </source>
</evidence>
<evidence type="ECO:0000256" key="20">
    <source>
        <dbReference type="SAM" id="MobiDB-lite"/>
    </source>
</evidence>
<evidence type="ECO:0000256" key="9">
    <source>
        <dbReference type="ARBA" id="ARBA00022723"/>
    </source>
</evidence>
<feature type="repeat" description="ANK" evidence="19">
    <location>
        <begin position="815"/>
        <end position="839"/>
    </location>
</feature>
<feature type="region of interest" description="Disordered" evidence="20">
    <location>
        <begin position="639"/>
        <end position="692"/>
    </location>
</feature>
<dbReference type="InterPro" id="IPR038035">
    <property type="entry name" value="SET_EHMT1"/>
</dbReference>
<dbReference type="InterPro" id="IPR036770">
    <property type="entry name" value="Ankyrin_rpt-contain_sf"/>
</dbReference>
<evidence type="ECO:0000256" key="1">
    <source>
        <dbReference type="ARBA" id="ARBA00004123"/>
    </source>
</evidence>
<dbReference type="GO" id="GO:0032259">
    <property type="term" value="P:methylation"/>
    <property type="evidence" value="ECO:0007669"/>
    <property type="project" value="UniProtKB-KW"/>
</dbReference>
<keyword evidence="5" id="KW-0597">Phosphoprotein</keyword>
<evidence type="ECO:0000256" key="13">
    <source>
        <dbReference type="ARBA" id="ARBA00022853"/>
    </source>
</evidence>
<dbReference type="InterPro" id="IPR046341">
    <property type="entry name" value="SET_dom_sf"/>
</dbReference>
<proteinExistence type="predicted"/>
<comment type="subcellular location">
    <subcellularLocation>
        <location evidence="2">Chromosome</location>
    </subcellularLocation>
    <subcellularLocation>
        <location evidence="1">Nucleus</location>
    </subcellularLocation>
</comment>
<dbReference type="Pfam" id="PF21533">
    <property type="entry name" value="EHMT1-2_CRR"/>
    <property type="match status" value="1"/>
</dbReference>
<evidence type="ECO:0000313" key="23">
    <source>
        <dbReference type="Ensembl" id="ENSCUSP00005023814.1"/>
    </source>
</evidence>
<feature type="repeat" description="ANK" evidence="19">
    <location>
        <begin position="749"/>
        <end position="781"/>
    </location>
</feature>
<feature type="domain" description="Pre-SET" evidence="22">
    <location>
        <begin position="1037"/>
        <end position="1100"/>
    </location>
</feature>
<dbReference type="GO" id="GO:0140948">
    <property type="term" value="F:histone H3K9 monomethyltransferase activity"/>
    <property type="evidence" value="ECO:0007669"/>
    <property type="project" value="UniProtKB-EC"/>
</dbReference>
<keyword evidence="12" id="KW-0832">Ubl conjugation</keyword>
<dbReference type="CDD" id="cd10535">
    <property type="entry name" value="SET_EHMT1"/>
    <property type="match status" value="1"/>
</dbReference>
<dbReference type="InterPro" id="IPR047762">
    <property type="entry name" value="EHMT_CRR"/>
</dbReference>
<dbReference type="GO" id="GO:0000122">
    <property type="term" value="P:negative regulation of transcription by RNA polymerase II"/>
    <property type="evidence" value="ECO:0007669"/>
    <property type="project" value="TreeGrafter"/>
</dbReference>
<evidence type="ECO:0000313" key="24">
    <source>
        <dbReference type="Proteomes" id="UP000694563"/>
    </source>
</evidence>
<dbReference type="SUPFAM" id="SSF48403">
    <property type="entry name" value="Ankyrin repeat"/>
    <property type="match status" value="1"/>
</dbReference>
<evidence type="ECO:0000256" key="19">
    <source>
        <dbReference type="PROSITE-ProRule" id="PRU00023"/>
    </source>
</evidence>
<feature type="compositionally biased region" description="Acidic residues" evidence="20">
    <location>
        <begin position="338"/>
        <end position="356"/>
    </location>
</feature>
<dbReference type="FunFam" id="1.25.40.20:FF:000029">
    <property type="entry name" value="histone-lysine N-methyltransferase EHMT1 isoform X2"/>
    <property type="match status" value="1"/>
</dbReference>
<feature type="repeat" description="ANK" evidence="19">
    <location>
        <begin position="849"/>
        <end position="881"/>
    </location>
</feature>
<dbReference type="CDD" id="cd20905">
    <property type="entry name" value="EHMT_ZBD"/>
    <property type="match status" value="1"/>
</dbReference>
<feature type="repeat" description="ANK" evidence="19">
    <location>
        <begin position="782"/>
        <end position="814"/>
    </location>
</feature>
<evidence type="ECO:0000256" key="2">
    <source>
        <dbReference type="ARBA" id="ARBA00004286"/>
    </source>
</evidence>
<feature type="compositionally biased region" description="Basic and acidic residues" evidence="20">
    <location>
        <begin position="170"/>
        <end position="179"/>
    </location>
</feature>
<evidence type="ECO:0000256" key="17">
    <source>
        <dbReference type="ARBA" id="ARBA00052968"/>
    </source>
</evidence>
<keyword evidence="3" id="KW-0158">Chromosome</keyword>
<feature type="compositionally biased region" description="Basic and acidic residues" evidence="20">
    <location>
        <begin position="87"/>
        <end position="96"/>
    </location>
</feature>
<keyword evidence="24" id="KW-1185">Reference proteome</keyword>
<evidence type="ECO:0000256" key="14">
    <source>
        <dbReference type="ARBA" id="ARBA00023043"/>
    </source>
</evidence>
<evidence type="ECO:0000256" key="3">
    <source>
        <dbReference type="ARBA" id="ARBA00022454"/>
    </source>
</evidence>
<organism evidence="23 24">
    <name type="scientific">Catharus ustulatus</name>
    <name type="common">Russet-backed thrush</name>
    <name type="synonym">Hylocichla ustulatus</name>
    <dbReference type="NCBI Taxonomy" id="91951"/>
    <lineage>
        <taxon>Eukaryota</taxon>
        <taxon>Metazoa</taxon>
        <taxon>Chordata</taxon>
        <taxon>Craniata</taxon>
        <taxon>Vertebrata</taxon>
        <taxon>Euteleostomi</taxon>
        <taxon>Archelosauria</taxon>
        <taxon>Archosauria</taxon>
        <taxon>Dinosauria</taxon>
        <taxon>Saurischia</taxon>
        <taxon>Theropoda</taxon>
        <taxon>Coelurosauria</taxon>
        <taxon>Aves</taxon>
        <taxon>Neognathae</taxon>
        <taxon>Neoaves</taxon>
        <taxon>Telluraves</taxon>
        <taxon>Australaves</taxon>
        <taxon>Passeriformes</taxon>
        <taxon>Turdidae</taxon>
        <taxon>Catharus</taxon>
    </lineage>
</organism>
<keyword evidence="4" id="KW-1017">Isopeptide bond</keyword>
<keyword evidence="6" id="KW-0489">Methyltransferase</keyword>
<keyword evidence="10" id="KW-0677">Repeat</keyword>
<feature type="region of interest" description="Disordered" evidence="20">
    <location>
        <begin position="1251"/>
        <end position="1276"/>
    </location>
</feature>